<dbReference type="InterPro" id="IPR036291">
    <property type="entry name" value="NAD(P)-bd_dom_sf"/>
</dbReference>
<keyword evidence="5" id="KW-1185">Reference proteome</keyword>
<name>A0ABW1U2K9_9BURK</name>
<proteinExistence type="predicted"/>
<dbReference type="InterPro" id="IPR050463">
    <property type="entry name" value="Gfo/Idh/MocA_oxidrdct_glycsds"/>
</dbReference>
<dbReference type="Pfam" id="PF01408">
    <property type="entry name" value="GFO_IDH_MocA"/>
    <property type="match status" value="1"/>
</dbReference>
<accession>A0ABW1U2K9</accession>
<evidence type="ECO:0000313" key="5">
    <source>
        <dbReference type="Proteomes" id="UP001596270"/>
    </source>
</evidence>
<dbReference type="PANTHER" id="PTHR43818">
    <property type="entry name" value="BCDNA.GH03377"/>
    <property type="match status" value="1"/>
</dbReference>
<gene>
    <name evidence="4" type="ORF">ACFQND_22795</name>
</gene>
<dbReference type="EMBL" id="JBHSRS010000084">
    <property type="protein sequence ID" value="MFC6284064.1"/>
    <property type="molecule type" value="Genomic_DNA"/>
</dbReference>
<reference evidence="5" key="1">
    <citation type="journal article" date="2019" name="Int. J. Syst. Evol. Microbiol.">
        <title>The Global Catalogue of Microorganisms (GCM) 10K type strain sequencing project: providing services to taxonomists for standard genome sequencing and annotation.</title>
        <authorList>
            <consortium name="The Broad Institute Genomics Platform"/>
            <consortium name="The Broad Institute Genome Sequencing Center for Infectious Disease"/>
            <person name="Wu L."/>
            <person name="Ma J."/>
        </authorList>
    </citation>
    <scope>NUCLEOTIDE SEQUENCE [LARGE SCALE GENOMIC DNA]</scope>
    <source>
        <strain evidence="5">CCUG 39402</strain>
    </source>
</reference>
<dbReference type="InterPro" id="IPR055170">
    <property type="entry name" value="GFO_IDH_MocA-like_dom"/>
</dbReference>
<feature type="domain" description="Gfo/Idh/MocA-like oxidoreductase N-terminal" evidence="2">
    <location>
        <begin position="9"/>
        <end position="127"/>
    </location>
</feature>
<dbReference type="Pfam" id="PF22725">
    <property type="entry name" value="GFO_IDH_MocA_C3"/>
    <property type="match status" value="1"/>
</dbReference>
<protein>
    <submittedName>
        <fullName evidence="4">Gfo/Idh/MocA family protein</fullName>
    </submittedName>
</protein>
<comment type="caution">
    <text evidence="4">The sequence shown here is derived from an EMBL/GenBank/DDBJ whole genome shotgun (WGS) entry which is preliminary data.</text>
</comment>
<evidence type="ECO:0000259" key="3">
    <source>
        <dbReference type="Pfam" id="PF22725"/>
    </source>
</evidence>
<dbReference type="InterPro" id="IPR000683">
    <property type="entry name" value="Gfo/Idh/MocA-like_OxRdtase_N"/>
</dbReference>
<dbReference type="RefSeq" id="WP_371439828.1">
    <property type="nucleotide sequence ID" value="NZ_JBHSRS010000084.1"/>
</dbReference>
<dbReference type="PANTHER" id="PTHR43818:SF11">
    <property type="entry name" value="BCDNA.GH03377"/>
    <property type="match status" value="1"/>
</dbReference>
<organism evidence="4 5">
    <name type="scientific">Polaromonas aquatica</name>
    <dbReference type="NCBI Taxonomy" id="332657"/>
    <lineage>
        <taxon>Bacteria</taxon>
        <taxon>Pseudomonadati</taxon>
        <taxon>Pseudomonadota</taxon>
        <taxon>Betaproteobacteria</taxon>
        <taxon>Burkholderiales</taxon>
        <taxon>Comamonadaceae</taxon>
        <taxon>Polaromonas</taxon>
    </lineage>
</organism>
<evidence type="ECO:0000256" key="1">
    <source>
        <dbReference type="ARBA" id="ARBA00023002"/>
    </source>
</evidence>
<dbReference type="SUPFAM" id="SSF55347">
    <property type="entry name" value="Glyceraldehyde-3-phosphate dehydrogenase-like, C-terminal domain"/>
    <property type="match status" value="1"/>
</dbReference>
<sequence length="401" mass="42754">MSNKNTPPLNIGVVGLGRAFTLMLPTFVHDSRVRLVAATDPIAAAQAQFGKDFSAPTHDSVEALCANPDVEAVYIASPHQFHAEHVCLAAAHGKHVLVEKPMALSLDECSRMIEAARSAGVHLIVGHSHSFNTPIKRTRQIIDSGTYGAVKMITALNFTDFLYRPRRPEELDTQAGGGVIHSQATHQIDIVRLLGGGLVRSVQAHTGAWDSARPTEGAYSALLGFESGAFASATYSGYGHYDSDELMGNIGEMGQAKNPQDYGAARKRLVNAASAEEESRLKAARNYGGSLYTGTPSLPAGLAHQHFGNIIVSCEKADLRPTPSGIEIYGDGQRSFEPLPPPAVPRSEVIDELYGAVFEGRDPLHSGAWARATTEVCLAILEAARSGSAQPMRHQVALGST</sequence>
<dbReference type="Gene3D" id="3.40.50.720">
    <property type="entry name" value="NAD(P)-binding Rossmann-like Domain"/>
    <property type="match status" value="1"/>
</dbReference>
<evidence type="ECO:0000259" key="2">
    <source>
        <dbReference type="Pfam" id="PF01408"/>
    </source>
</evidence>
<evidence type="ECO:0000313" key="4">
    <source>
        <dbReference type="EMBL" id="MFC6284064.1"/>
    </source>
</evidence>
<dbReference type="SUPFAM" id="SSF51735">
    <property type="entry name" value="NAD(P)-binding Rossmann-fold domains"/>
    <property type="match status" value="1"/>
</dbReference>
<keyword evidence="1" id="KW-0560">Oxidoreductase</keyword>
<dbReference type="Proteomes" id="UP001596270">
    <property type="component" value="Unassembled WGS sequence"/>
</dbReference>
<feature type="domain" description="GFO/IDH/MocA-like oxidoreductase" evidence="3">
    <location>
        <begin position="136"/>
        <end position="244"/>
    </location>
</feature>
<dbReference type="Gene3D" id="3.30.360.10">
    <property type="entry name" value="Dihydrodipicolinate Reductase, domain 2"/>
    <property type="match status" value="1"/>
</dbReference>